<dbReference type="Pfam" id="PF00149">
    <property type="entry name" value="Metallophos"/>
    <property type="match status" value="1"/>
</dbReference>
<dbReference type="PANTHER" id="PTHR31302:SF31">
    <property type="entry name" value="PHOSPHODIESTERASE YAEI"/>
    <property type="match status" value="1"/>
</dbReference>
<dbReference type="InterPro" id="IPR004843">
    <property type="entry name" value="Calcineurin-like_PHP"/>
</dbReference>
<sequence length="301" mass="31891">MKYALYSLLALLAGLVLWGTVIEPRFLLDEAEVEAEVPFLPPSWDGQTVALLSDFQVGMWGGNVAMAQEAVETAIARGVSAALFAGDFVYSPDSSEVDRAVGIVRAFQEAGIPFVAVLGNHDYSLMDQSSEVDEATLSYLTAELRAAGATLLENEAVPLARGGDTLWVAGIGSVWAEKSEPASAMAGVPPEAARLVLMHNPESYRELRAGEAPLALAGHTHGGQIRLIPGRSDSWLDIVREGEVIADGWALDSLGAAGNRLYVTRGIGFSGAPVRINCRPELTLVTLRAARGDLPLRGPDA</sequence>
<dbReference type="SUPFAM" id="SSF56300">
    <property type="entry name" value="Metallo-dependent phosphatases"/>
    <property type="match status" value="1"/>
</dbReference>
<dbReference type="InParanoid" id="A0A259TW84"/>
<dbReference type="GO" id="GO:0009245">
    <property type="term" value="P:lipid A biosynthetic process"/>
    <property type="evidence" value="ECO:0007669"/>
    <property type="project" value="TreeGrafter"/>
</dbReference>
<evidence type="ECO:0000313" key="4">
    <source>
        <dbReference type="EMBL" id="OZC01981.1"/>
    </source>
</evidence>
<dbReference type="GO" id="GO:0008758">
    <property type="term" value="F:UDP-2,3-diacylglucosamine hydrolase activity"/>
    <property type="evidence" value="ECO:0007669"/>
    <property type="project" value="TreeGrafter"/>
</dbReference>
<dbReference type="PANTHER" id="PTHR31302">
    <property type="entry name" value="TRANSMEMBRANE PROTEIN WITH METALLOPHOSPHOESTERASE DOMAIN-RELATED"/>
    <property type="match status" value="1"/>
</dbReference>
<dbReference type="FunCoup" id="A0A259TW84">
    <property type="interactions" value="112"/>
</dbReference>
<keyword evidence="5" id="KW-1185">Reference proteome</keyword>
<feature type="domain" description="Calcineurin-like phosphoesterase" evidence="3">
    <location>
        <begin position="48"/>
        <end position="222"/>
    </location>
</feature>
<dbReference type="EMBL" id="MQWB01000001">
    <property type="protein sequence ID" value="OZC01981.1"/>
    <property type="molecule type" value="Genomic_DNA"/>
</dbReference>
<evidence type="ECO:0000313" key="5">
    <source>
        <dbReference type="Proteomes" id="UP000216446"/>
    </source>
</evidence>
<reference evidence="4 5" key="1">
    <citation type="submission" date="2016-11" db="EMBL/GenBank/DDBJ databases">
        <title>Study of marine rhodopsin-containing bacteria.</title>
        <authorList>
            <person name="Yoshizawa S."/>
            <person name="Kumagai Y."/>
            <person name="Kogure K."/>
        </authorList>
    </citation>
    <scope>NUCLEOTIDE SEQUENCE [LARGE SCALE GENOMIC DNA]</scope>
    <source>
        <strain evidence="4 5">SG-29</strain>
    </source>
</reference>
<dbReference type="InterPro" id="IPR029052">
    <property type="entry name" value="Metallo-depent_PP-like"/>
</dbReference>
<dbReference type="GO" id="GO:0046872">
    <property type="term" value="F:metal ion binding"/>
    <property type="evidence" value="ECO:0007669"/>
    <property type="project" value="UniProtKB-KW"/>
</dbReference>
<evidence type="ECO:0000256" key="2">
    <source>
        <dbReference type="ARBA" id="ARBA00022801"/>
    </source>
</evidence>
<name>A0A259TW84_9BACT</name>
<evidence type="ECO:0000256" key="1">
    <source>
        <dbReference type="ARBA" id="ARBA00022723"/>
    </source>
</evidence>
<proteinExistence type="predicted"/>
<comment type="caution">
    <text evidence="4">The sequence shown here is derived from an EMBL/GenBank/DDBJ whole genome shotgun (WGS) entry which is preliminary data.</text>
</comment>
<dbReference type="RefSeq" id="WP_094545742.1">
    <property type="nucleotide sequence ID" value="NZ_MQWB01000001.1"/>
</dbReference>
<gene>
    <name evidence="4" type="ORF">BSZ36_02685</name>
</gene>
<organism evidence="4 5">
    <name type="scientific">Rubricoccus marinus</name>
    <dbReference type="NCBI Taxonomy" id="716817"/>
    <lineage>
        <taxon>Bacteria</taxon>
        <taxon>Pseudomonadati</taxon>
        <taxon>Rhodothermota</taxon>
        <taxon>Rhodothermia</taxon>
        <taxon>Rhodothermales</taxon>
        <taxon>Rubricoccaceae</taxon>
        <taxon>Rubricoccus</taxon>
    </lineage>
</organism>
<dbReference type="Gene3D" id="3.60.21.10">
    <property type="match status" value="1"/>
</dbReference>
<keyword evidence="2" id="KW-0378">Hydrolase</keyword>
<dbReference type="OrthoDB" id="9780884at2"/>
<keyword evidence="1" id="KW-0479">Metal-binding</keyword>
<evidence type="ECO:0000259" key="3">
    <source>
        <dbReference type="Pfam" id="PF00149"/>
    </source>
</evidence>
<dbReference type="AlphaFoldDB" id="A0A259TW84"/>
<protein>
    <recommendedName>
        <fullName evidence="3">Calcineurin-like phosphoesterase domain-containing protein</fullName>
    </recommendedName>
</protein>
<dbReference type="Proteomes" id="UP000216446">
    <property type="component" value="Unassembled WGS sequence"/>
</dbReference>
<accession>A0A259TW84</accession>
<dbReference type="InterPro" id="IPR051158">
    <property type="entry name" value="Metallophosphoesterase_sf"/>
</dbReference>
<dbReference type="GO" id="GO:0016020">
    <property type="term" value="C:membrane"/>
    <property type="evidence" value="ECO:0007669"/>
    <property type="project" value="GOC"/>
</dbReference>